<name>A0A8H5CZ82_9AGAR</name>
<dbReference type="Gene3D" id="3.50.50.100">
    <property type="match status" value="1"/>
</dbReference>
<dbReference type="GO" id="GO:0004174">
    <property type="term" value="F:electron-transferring-flavoprotein dehydrogenase activity"/>
    <property type="evidence" value="ECO:0007669"/>
    <property type="project" value="TreeGrafter"/>
</dbReference>
<dbReference type="GO" id="GO:0050660">
    <property type="term" value="F:flavin adenine dinucleotide binding"/>
    <property type="evidence" value="ECO:0007669"/>
    <property type="project" value="TreeGrafter"/>
</dbReference>
<evidence type="ECO:0000256" key="4">
    <source>
        <dbReference type="ARBA" id="ARBA00023002"/>
    </source>
</evidence>
<comment type="caution">
    <text evidence="7">The sequence shown here is derived from an EMBL/GenBank/DDBJ whole genome shotgun (WGS) entry which is preliminary data.</text>
</comment>
<sequence length="414" mass="44786">MDPTPDNKIAVVVIGGGIGGAHIARDLAEFLDPEKHTLTLISARETFVYLPASLRALVNPDFPLSSVFMPYDNLFGNFPGQLIHGTVTLIEENKRAPVLINTSSSRSEIDDIMYSGNVVYRAYGKQEKEEKLERVRYDVLVVATGSKWEGFTGFPNTMEECVRHIEMWRMKFKEASDIVIAGGGAVGLETAGEIKDIYPSKTVSIVHSDRLPLNDIYPDRFRSVTEHRLRVRGVNFIFNDAIQGTPTISSTSPKVETRSGICLPCDLLVPARGGRPSTLALTFLTPSPSPPRLRQSDIVDWPEIRQLEKIKWGHKGVVVANVVRVLRMIGQGRGGEGRGGGGSEKLGVGGSVEGGGGGGGKRCTLKKYKGVGEVILITNGKSSGSTYCGIFGGLGKGWPLVLSEIVLPSLFPPL</sequence>
<gene>
    <name evidence="7" type="ORF">D9756_009347</name>
</gene>
<dbReference type="OrthoDB" id="202203at2759"/>
<evidence type="ECO:0000259" key="6">
    <source>
        <dbReference type="Pfam" id="PF07992"/>
    </source>
</evidence>
<evidence type="ECO:0000256" key="2">
    <source>
        <dbReference type="ARBA" id="ARBA00022630"/>
    </source>
</evidence>
<evidence type="ECO:0000256" key="3">
    <source>
        <dbReference type="ARBA" id="ARBA00022827"/>
    </source>
</evidence>
<dbReference type="PANTHER" id="PTHR43735">
    <property type="entry name" value="APOPTOSIS-INDUCING FACTOR 1"/>
    <property type="match status" value="1"/>
</dbReference>
<dbReference type="InterPro" id="IPR036188">
    <property type="entry name" value="FAD/NAD-bd_sf"/>
</dbReference>
<dbReference type="GO" id="GO:0005737">
    <property type="term" value="C:cytoplasm"/>
    <property type="evidence" value="ECO:0007669"/>
    <property type="project" value="TreeGrafter"/>
</dbReference>
<dbReference type="Pfam" id="PF07992">
    <property type="entry name" value="Pyr_redox_2"/>
    <property type="match status" value="1"/>
</dbReference>
<evidence type="ECO:0000256" key="5">
    <source>
        <dbReference type="SAM" id="MobiDB-lite"/>
    </source>
</evidence>
<dbReference type="SUPFAM" id="SSF51905">
    <property type="entry name" value="FAD/NAD(P)-binding domain"/>
    <property type="match status" value="1"/>
</dbReference>
<keyword evidence="8" id="KW-1185">Reference proteome</keyword>
<dbReference type="PRINTS" id="PR00368">
    <property type="entry name" value="FADPNR"/>
</dbReference>
<feature type="domain" description="FAD/NAD(P)-binding" evidence="6">
    <location>
        <begin position="11"/>
        <end position="280"/>
    </location>
</feature>
<keyword evidence="3" id="KW-0274">FAD</keyword>
<dbReference type="Proteomes" id="UP000559027">
    <property type="component" value="Unassembled WGS sequence"/>
</dbReference>
<keyword evidence="2" id="KW-0285">Flavoprotein</keyword>
<dbReference type="EMBL" id="JAACJO010000017">
    <property type="protein sequence ID" value="KAF5349282.1"/>
    <property type="molecule type" value="Genomic_DNA"/>
</dbReference>
<dbReference type="InterPro" id="IPR023753">
    <property type="entry name" value="FAD/NAD-binding_dom"/>
</dbReference>
<feature type="region of interest" description="Disordered" evidence="5">
    <location>
        <begin position="333"/>
        <end position="360"/>
    </location>
</feature>
<reference evidence="7 8" key="1">
    <citation type="journal article" date="2020" name="ISME J.">
        <title>Uncovering the hidden diversity of litter-decomposition mechanisms in mushroom-forming fungi.</title>
        <authorList>
            <person name="Floudas D."/>
            <person name="Bentzer J."/>
            <person name="Ahren D."/>
            <person name="Johansson T."/>
            <person name="Persson P."/>
            <person name="Tunlid A."/>
        </authorList>
    </citation>
    <scope>NUCLEOTIDE SEQUENCE [LARGE SCALE GENOMIC DNA]</scope>
    <source>
        <strain evidence="7 8">CBS 146.42</strain>
    </source>
</reference>
<evidence type="ECO:0000313" key="8">
    <source>
        <dbReference type="Proteomes" id="UP000559027"/>
    </source>
</evidence>
<dbReference type="AlphaFoldDB" id="A0A8H5CZ82"/>
<comment type="similarity">
    <text evidence="1">Belongs to the FAD-dependent oxidoreductase family.</text>
</comment>
<evidence type="ECO:0000313" key="7">
    <source>
        <dbReference type="EMBL" id="KAF5349282.1"/>
    </source>
</evidence>
<keyword evidence="4" id="KW-0560">Oxidoreductase</keyword>
<evidence type="ECO:0000256" key="1">
    <source>
        <dbReference type="ARBA" id="ARBA00006442"/>
    </source>
</evidence>
<dbReference type="PRINTS" id="PR00411">
    <property type="entry name" value="PNDRDTASEI"/>
</dbReference>
<accession>A0A8H5CZ82</accession>
<proteinExistence type="inferred from homology"/>
<organism evidence="7 8">
    <name type="scientific">Leucocoprinus leucothites</name>
    <dbReference type="NCBI Taxonomy" id="201217"/>
    <lineage>
        <taxon>Eukaryota</taxon>
        <taxon>Fungi</taxon>
        <taxon>Dikarya</taxon>
        <taxon>Basidiomycota</taxon>
        <taxon>Agaricomycotina</taxon>
        <taxon>Agaricomycetes</taxon>
        <taxon>Agaricomycetidae</taxon>
        <taxon>Agaricales</taxon>
        <taxon>Agaricineae</taxon>
        <taxon>Agaricaceae</taxon>
        <taxon>Leucocoprinus</taxon>
    </lineage>
</organism>
<protein>
    <recommendedName>
        <fullName evidence="6">FAD/NAD(P)-binding domain-containing protein</fullName>
    </recommendedName>
</protein>
<dbReference type="PANTHER" id="PTHR43735:SF3">
    <property type="entry name" value="FERROPTOSIS SUPPRESSOR PROTEIN 1"/>
    <property type="match status" value="1"/>
</dbReference>